<protein>
    <submittedName>
        <fullName evidence="1">Uncharacterized protein</fullName>
    </submittedName>
</protein>
<name>A0A1R2CRI9_9CILI</name>
<keyword evidence="2" id="KW-1185">Reference proteome</keyword>
<gene>
    <name evidence="1" type="ORF">SteCoe_5751</name>
</gene>
<evidence type="ECO:0000313" key="1">
    <source>
        <dbReference type="EMBL" id="OMJ91608.1"/>
    </source>
</evidence>
<dbReference type="Proteomes" id="UP000187209">
    <property type="component" value="Unassembled WGS sequence"/>
</dbReference>
<organism evidence="1 2">
    <name type="scientific">Stentor coeruleus</name>
    <dbReference type="NCBI Taxonomy" id="5963"/>
    <lineage>
        <taxon>Eukaryota</taxon>
        <taxon>Sar</taxon>
        <taxon>Alveolata</taxon>
        <taxon>Ciliophora</taxon>
        <taxon>Postciliodesmatophora</taxon>
        <taxon>Heterotrichea</taxon>
        <taxon>Heterotrichida</taxon>
        <taxon>Stentoridae</taxon>
        <taxon>Stentor</taxon>
    </lineage>
</organism>
<comment type="caution">
    <text evidence="1">The sequence shown here is derived from an EMBL/GenBank/DDBJ whole genome shotgun (WGS) entry which is preliminary data.</text>
</comment>
<accession>A0A1R2CRI9</accession>
<reference evidence="1 2" key="1">
    <citation type="submission" date="2016-11" db="EMBL/GenBank/DDBJ databases">
        <title>The macronuclear genome of Stentor coeruleus: a giant cell with tiny introns.</title>
        <authorList>
            <person name="Slabodnick M."/>
            <person name="Ruby J.G."/>
            <person name="Reiff S.B."/>
            <person name="Swart E.C."/>
            <person name="Gosai S."/>
            <person name="Prabakaran S."/>
            <person name="Witkowska E."/>
            <person name="Larue G.E."/>
            <person name="Fisher S."/>
            <person name="Freeman R.M."/>
            <person name="Gunawardena J."/>
            <person name="Chu W."/>
            <person name="Stover N.A."/>
            <person name="Gregory B.D."/>
            <person name="Nowacki M."/>
            <person name="Derisi J."/>
            <person name="Roy S.W."/>
            <person name="Marshall W.F."/>
            <person name="Sood P."/>
        </authorList>
    </citation>
    <scope>NUCLEOTIDE SEQUENCE [LARGE SCALE GENOMIC DNA]</scope>
    <source>
        <strain evidence="1">WM001</strain>
    </source>
</reference>
<dbReference type="AlphaFoldDB" id="A0A1R2CRI9"/>
<proteinExistence type="predicted"/>
<dbReference type="EMBL" id="MPUH01000077">
    <property type="protein sequence ID" value="OMJ91608.1"/>
    <property type="molecule type" value="Genomic_DNA"/>
</dbReference>
<evidence type="ECO:0000313" key="2">
    <source>
        <dbReference type="Proteomes" id="UP000187209"/>
    </source>
</evidence>
<sequence length="198" mass="22608">MTPTLPGLQESPNEKEPLAHKRNLKIITIKNKNLQSLEIKPSQSYNRVCYNPIVRRSLNPEFSKLLEPRSSLLPQTYSQEVDAKKPARSSSISINEKGKHYLQEISTLNKKIRNLIKEQDSLRDKMLVHENIIMSLQKASPIKPISANNEAQSASLPLNGSLDESFFHITFKPHENWVPRSRKFPREVFGKISKAKLG</sequence>